<dbReference type="InterPro" id="IPR011059">
    <property type="entry name" value="Metal-dep_hydrolase_composite"/>
</dbReference>
<accession>A0A975M8M6</accession>
<dbReference type="SUPFAM" id="SSF51338">
    <property type="entry name" value="Composite domain of metallo-dependent hydrolases"/>
    <property type="match status" value="1"/>
</dbReference>
<dbReference type="SUPFAM" id="SSF51556">
    <property type="entry name" value="Metallo-dependent hydrolases"/>
    <property type="match status" value="1"/>
</dbReference>
<sequence>MNADVLDISAGTVSSGHSILIENGLITWVGPMSNIPAEHVSREWDIVDASGKYVMPGLIDGHVHVTAATADLGEMATWSPTYVAAHTARNLRAMLHRGFTTVRDVAGADFGVAMAVEEGLFEGPRVVFGGKALSQSGGHGDMRSMGMNMIDPHQCCPSIGIVCDGVDAVRKAARDQLRTGAHHIKIMLSGGVASPTDRVDSTQFSESEILAVVEEAEGANRYVCGHAYTARAVNRGLRLGVRCIEHGNLIDDESVKLFVEKDAYLVPTLITYERLKADGEAAGLPAASREKVDTVLHAGVDALDRANKGGVKIVFGTDLLGAMQVHQSQEFRIRAQVQTAQEVLLSATITAAELIGFEGKLGVVAAGAIADLLIVNGNPLEDVTVLADPEASISSVIQGGRVVSTPAGLTAELVGQ</sequence>
<dbReference type="Gene3D" id="3.20.20.140">
    <property type="entry name" value="Metal-dependent hydrolases"/>
    <property type="match status" value="1"/>
</dbReference>
<protein>
    <submittedName>
        <fullName evidence="2">Amidohydrolase family protein</fullName>
    </submittedName>
</protein>
<dbReference type="KEGG" id="ajg:KKR91_08135"/>
<dbReference type="EMBL" id="CP076022">
    <property type="protein sequence ID" value="QWC11724.1"/>
    <property type="molecule type" value="Genomic_DNA"/>
</dbReference>
<evidence type="ECO:0000259" key="1">
    <source>
        <dbReference type="Pfam" id="PF01979"/>
    </source>
</evidence>
<evidence type="ECO:0000313" key="2">
    <source>
        <dbReference type="EMBL" id="QWC11724.1"/>
    </source>
</evidence>
<gene>
    <name evidence="2" type="ORF">KKR91_08135</name>
</gene>
<dbReference type="GO" id="GO:0016810">
    <property type="term" value="F:hydrolase activity, acting on carbon-nitrogen (but not peptide) bonds"/>
    <property type="evidence" value="ECO:0007669"/>
    <property type="project" value="InterPro"/>
</dbReference>
<dbReference type="InterPro" id="IPR057744">
    <property type="entry name" value="OTAase-like"/>
</dbReference>
<dbReference type="AlphaFoldDB" id="A0A975M8M6"/>
<feature type="domain" description="Amidohydrolase-related" evidence="1">
    <location>
        <begin position="53"/>
        <end position="402"/>
    </location>
</feature>
<dbReference type="Gene3D" id="2.30.40.10">
    <property type="entry name" value="Urease, subunit C, domain 1"/>
    <property type="match status" value="1"/>
</dbReference>
<dbReference type="PANTHER" id="PTHR43135:SF3">
    <property type="entry name" value="ALPHA-D-RIBOSE 1-METHYLPHOSPHONATE 5-TRIPHOSPHATE DIPHOSPHATASE"/>
    <property type="match status" value="1"/>
</dbReference>
<evidence type="ECO:0000313" key="3">
    <source>
        <dbReference type="Proteomes" id="UP000676885"/>
    </source>
</evidence>
<dbReference type="Proteomes" id="UP000676885">
    <property type="component" value="Chromosome"/>
</dbReference>
<dbReference type="CDD" id="cd01299">
    <property type="entry name" value="Met_dep_hydrolase_A"/>
    <property type="match status" value="1"/>
</dbReference>
<dbReference type="InterPro" id="IPR006680">
    <property type="entry name" value="Amidohydro-rel"/>
</dbReference>
<proteinExistence type="predicted"/>
<dbReference type="InterPro" id="IPR032466">
    <property type="entry name" value="Metal_Hydrolase"/>
</dbReference>
<dbReference type="InterPro" id="IPR051781">
    <property type="entry name" value="Metallo-dep_Hydrolase"/>
</dbReference>
<name>A0A975M8M6_9MICC</name>
<dbReference type="PANTHER" id="PTHR43135">
    <property type="entry name" value="ALPHA-D-RIBOSE 1-METHYLPHOSPHONATE 5-TRIPHOSPHATE DIPHOSPHATASE"/>
    <property type="match status" value="1"/>
</dbReference>
<organism evidence="2 3">
    <name type="scientific">Arthrobacter jiangjiafuii</name>
    <dbReference type="NCBI Taxonomy" id="2817475"/>
    <lineage>
        <taxon>Bacteria</taxon>
        <taxon>Bacillati</taxon>
        <taxon>Actinomycetota</taxon>
        <taxon>Actinomycetes</taxon>
        <taxon>Micrococcales</taxon>
        <taxon>Micrococcaceae</taxon>
        <taxon>Arthrobacter</taxon>
    </lineage>
</organism>
<dbReference type="Pfam" id="PF01979">
    <property type="entry name" value="Amidohydro_1"/>
    <property type="match status" value="1"/>
</dbReference>
<reference evidence="2 3" key="1">
    <citation type="submission" date="2021-05" db="EMBL/GenBank/DDBJ databases">
        <title>Novel species in genus Arthrobacter.</title>
        <authorList>
            <person name="Zhang G."/>
        </authorList>
    </citation>
    <scope>NUCLEOTIDE SEQUENCE [LARGE SCALE GENOMIC DNA]</scope>
    <source>
        <strain evidence="3">zg-ZUI227</strain>
    </source>
</reference>
<keyword evidence="3" id="KW-1185">Reference proteome</keyword>